<proteinExistence type="predicted"/>
<dbReference type="SUPFAM" id="SSF52047">
    <property type="entry name" value="RNI-like"/>
    <property type="match status" value="1"/>
</dbReference>
<evidence type="ECO:0000313" key="2">
    <source>
        <dbReference type="EMBL" id="KAJ7704175.1"/>
    </source>
</evidence>
<dbReference type="InterPro" id="IPR032675">
    <property type="entry name" value="LRR_dom_sf"/>
</dbReference>
<evidence type="ECO:0000313" key="3">
    <source>
        <dbReference type="Proteomes" id="UP001215598"/>
    </source>
</evidence>
<evidence type="ECO:0008006" key="4">
    <source>
        <dbReference type="Google" id="ProtNLM"/>
    </source>
</evidence>
<name>A0AAD7GSH3_9AGAR</name>
<reference evidence="2" key="1">
    <citation type="submission" date="2023-03" db="EMBL/GenBank/DDBJ databases">
        <title>Massive genome expansion in bonnet fungi (Mycena s.s.) driven by repeated elements and novel gene families across ecological guilds.</title>
        <authorList>
            <consortium name="Lawrence Berkeley National Laboratory"/>
            <person name="Harder C.B."/>
            <person name="Miyauchi S."/>
            <person name="Viragh M."/>
            <person name="Kuo A."/>
            <person name="Thoen E."/>
            <person name="Andreopoulos B."/>
            <person name="Lu D."/>
            <person name="Skrede I."/>
            <person name="Drula E."/>
            <person name="Henrissat B."/>
            <person name="Morin E."/>
            <person name="Kohler A."/>
            <person name="Barry K."/>
            <person name="LaButti K."/>
            <person name="Morin E."/>
            <person name="Salamov A."/>
            <person name="Lipzen A."/>
            <person name="Mereny Z."/>
            <person name="Hegedus B."/>
            <person name="Baldrian P."/>
            <person name="Stursova M."/>
            <person name="Weitz H."/>
            <person name="Taylor A."/>
            <person name="Grigoriev I.V."/>
            <person name="Nagy L.G."/>
            <person name="Martin F."/>
            <person name="Kauserud H."/>
        </authorList>
    </citation>
    <scope>NUCLEOTIDE SEQUENCE</scope>
    <source>
        <strain evidence="2">CBHHK182m</strain>
    </source>
</reference>
<organism evidence="2 3">
    <name type="scientific">Mycena metata</name>
    <dbReference type="NCBI Taxonomy" id="1033252"/>
    <lineage>
        <taxon>Eukaryota</taxon>
        <taxon>Fungi</taxon>
        <taxon>Dikarya</taxon>
        <taxon>Basidiomycota</taxon>
        <taxon>Agaricomycotina</taxon>
        <taxon>Agaricomycetes</taxon>
        <taxon>Agaricomycetidae</taxon>
        <taxon>Agaricales</taxon>
        <taxon>Marasmiineae</taxon>
        <taxon>Mycenaceae</taxon>
        <taxon>Mycena</taxon>
    </lineage>
</organism>
<comment type="caution">
    <text evidence="2">The sequence shown here is derived from an EMBL/GenBank/DDBJ whole genome shotgun (WGS) entry which is preliminary data.</text>
</comment>
<keyword evidence="3" id="KW-1185">Reference proteome</keyword>
<dbReference type="Proteomes" id="UP001215598">
    <property type="component" value="Unassembled WGS sequence"/>
</dbReference>
<evidence type="ECO:0000256" key="1">
    <source>
        <dbReference type="SAM" id="Coils"/>
    </source>
</evidence>
<dbReference type="EMBL" id="JARKIB010000492">
    <property type="protein sequence ID" value="KAJ7704175.1"/>
    <property type="molecule type" value="Genomic_DNA"/>
</dbReference>
<protein>
    <recommendedName>
        <fullName evidence="4">F-box domain-containing protein</fullName>
    </recommendedName>
</protein>
<gene>
    <name evidence="2" type="ORF">B0H16DRAFT_1638072</name>
</gene>
<sequence>MSSRFHSKLGTNYCAQDEETVEIRGILADPTLRLRLKNLDDEIARLQKALDELAAERAKLVGHVEAHLALISPARRLPPDLLGEVFVACLPKHRNCAMSATEAPVLLGRVCSSWRTISLSTPRLWSSLHIAEPTWQYDLANVPRTFVEQKLVQRIEAAKAWLIRSGQCPLSISLQSSWLRDSPSDTPEHIIPTLLSFASRWACLDLSIPSSALLAMSQLTAADVPMLQTVKITQTDTTQDTIGPLDSLAFLGGREIHSFSLKGRCFWPFEGLCWDRLIEISIGFPDADSNEPRLTVRFALQLLSRCPQLQSFGFQFLDADPDSDAINNSGPPILELSFLHAMDLDCTWRLSEILDSFFSRLSLPQLRKLKLEGERFSSESVSYRPLYAAAPRIESLDCPIGLFPETALFTDFLVALPPTLRELKLHHAYEFHHPALDPAIFESVILAPELWCPCLETLEITSRCSFSDEALVRFIKSRALKRVVLRFSRPMELDVQPALQGSVENGLHLELSYPQYNVSPWEGQEQDD</sequence>
<dbReference type="Gene3D" id="3.80.10.10">
    <property type="entry name" value="Ribonuclease Inhibitor"/>
    <property type="match status" value="1"/>
</dbReference>
<feature type="coiled-coil region" evidence="1">
    <location>
        <begin position="36"/>
        <end position="63"/>
    </location>
</feature>
<keyword evidence="1" id="KW-0175">Coiled coil</keyword>
<accession>A0AAD7GSH3</accession>
<dbReference type="AlphaFoldDB" id="A0AAD7GSH3"/>